<dbReference type="SUPFAM" id="SSF49464">
    <property type="entry name" value="Carboxypeptidase regulatory domain-like"/>
    <property type="match status" value="1"/>
</dbReference>
<keyword evidence="4 7" id="KW-0812">Transmembrane</keyword>
<dbReference type="NCBIfam" id="TIGR04057">
    <property type="entry name" value="SusC_RagA_signa"/>
    <property type="match status" value="1"/>
</dbReference>
<evidence type="ECO:0000256" key="5">
    <source>
        <dbReference type="ARBA" id="ARBA00023136"/>
    </source>
</evidence>
<keyword evidence="3 7" id="KW-1134">Transmembrane beta strand</keyword>
<organism evidence="10 11">
    <name type="scientific">Filimonas zeae</name>
    <dbReference type="NCBI Taxonomy" id="1737353"/>
    <lineage>
        <taxon>Bacteria</taxon>
        <taxon>Pseudomonadati</taxon>
        <taxon>Bacteroidota</taxon>
        <taxon>Chitinophagia</taxon>
        <taxon>Chitinophagales</taxon>
        <taxon>Chitinophagaceae</taxon>
        <taxon>Filimonas</taxon>
    </lineage>
</organism>
<keyword evidence="5 7" id="KW-0472">Membrane</keyword>
<accession>A0A917ILG4</accession>
<evidence type="ECO:0000256" key="8">
    <source>
        <dbReference type="SAM" id="SignalP"/>
    </source>
</evidence>
<dbReference type="NCBIfam" id="TIGR04056">
    <property type="entry name" value="OMP_RagA_SusC"/>
    <property type="match status" value="1"/>
</dbReference>
<dbReference type="Pfam" id="PF07660">
    <property type="entry name" value="STN"/>
    <property type="match status" value="1"/>
</dbReference>
<dbReference type="SUPFAM" id="SSF56935">
    <property type="entry name" value="Porins"/>
    <property type="match status" value="1"/>
</dbReference>
<dbReference type="InterPro" id="IPR036942">
    <property type="entry name" value="Beta-barrel_TonB_sf"/>
</dbReference>
<evidence type="ECO:0000313" key="10">
    <source>
        <dbReference type="EMBL" id="GGH57057.1"/>
    </source>
</evidence>
<evidence type="ECO:0000259" key="9">
    <source>
        <dbReference type="SMART" id="SM00965"/>
    </source>
</evidence>
<keyword evidence="6 7" id="KW-0998">Cell outer membrane</keyword>
<keyword evidence="8" id="KW-0732">Signal</keyword>
<comment type="subcellular location">
    <subcellularLocation>
        <location evidence="1 7">Cell outer membrane</location>
        <topology evidence="1 7">Multi-pass membrane protein</topology>
    </subcellularLocation>
</comment>
<feature type="domain" description="Secretin/TonB short N-terminal" evidence="9">
    <location>
        <begin position="66"/>
        <end position="117"/>
    </location>
</feature>
<dbReference type="InterPro" id="IPR037066">
    <property type="entry name" value="Plug_dom_sf"/>
</dbReference>
<dbReference type="InterPro" id="IPR012910">
    <property type="entry name" value="Plug_dom"/>
</dbReference>
<comment type="caution">
    <text evidence="10">The sequence shown here is derived from an EMBL/GenBank/DDBJ whole genome shotgun (WGS) entry which is preliminary data.</text>
</comment>
<proteinExistence type="inferred from homology"/>
<dbReference type="Gene3D" id="2.40.170.20">
    <property type="entry name" value="TonB-dependent receptor, beta-barrel domain"/>
    <property type="match status" value="1"/>
</dbReference>
<dbReference type="InterPro" id="IPR023997">
    <property type="entry name" value="TonB-dep_OMP_SusC/RagA_CS"/>
</dbReference>
<dbReference type="InterPro" id="IPR039426">
    <property type="entry name" value="TonB-dep_rcpt-like"/>
</dbReference>
<dbReference type="GO" id="GO:0009279">
    <property type="term" value="C:cell outer membrane"/>
    <property type="evidence" value="ECO:0007669"/>
    <property type="project" value="UniProtKB-SubCell"/>
</dbReference>
<keyword evidence="11" id="KW-1185">Reference proteome</keyword>
<dbReference type="Proteomes" id="UP000627292">
    <property type="component" value="Unassembled WGS sequence"/>
</dbReference>
<keyword evidence="2 7" id="KW-0813">Transport</keyword>
<evidence type="ECO:0000256" key="4">
    <source>
        <dbReference type="ARBA" id="ARBA00022692"/>
    </source>
</evidence>
<gene>
    <name evidence="10" type="ORF">GCM10011379_01310</name>
</gene>
<evidence type="ECO:0000256" key="1">
    <source>
        <dbReference type="ARBA" id="ARBA00004571"/>
    </source>
</evidence>
<dbReference type="PROSITE" id="PS52016">
    <property type="entry name" value="TONB_DEPENDENT_REC_3"/>
    <property type="match status" value="1"/>
</dbReference>
<dbReference type="EMBL" id="BMIB01000001">
    <property type="protein sequence ID" value="GGH57057.1"/>
    <property type="molecule type" value="Genomic_DNA"/>
</dbReference>
<dbReference type="Gene3D" id="2.60.40.1120">
    <property type="entry name" value="Carboxypeptidase-like, regulatory domain"/>
    <property type="match status" value="1"/>
</dbReference>
<dbReference type="InterPro" id="IPR008969">
    <property type="entry name" value="CarboxyPept-like_regulatory"/>
</dbReference>
<evidence type="ECO:0000256" key="2">
    <source>
        <dbReference type="ARBA" id="ARBA00022448"/>
    </source>
</evidence>
<evidence type="ECO:0000256" key="3">
    <source>
        <dbReference type="ARBA" id="ARBA00022452"/>
    </source>
</evidence>
<dbReference type="SMART" id="SM00965">
    <property type="entry name" value="STN"/>
    <property type="match status" value="1"/>
</dbReference>
<protein>
    <submittedName>
        <fullName evidence="10">SusC/RagA family TonB-linked outer membrane protein</fullName>
    </submittedName>
</protein>
<sequence>MPKTVFPAPNRKAFTKTLLVMKLTICLLIACCLGASASGISQTITLTGKDLPLETIFTRVKEQTGYVVFYNQALLKNTKPVSLSVRDMPLNRFFDLVLKDQSLSFRTEDKTIVLYRKAASPEVFQAVKLITPQEVVTGTVRSNDGTVLPGATVSVKGTRTSVTTDNKGSFSIPATATDTIVIAFVGFKTTEIALTAADLKRALVAELVRTGSDLDQVVVIGYGKVRKRDLTGAVSSVKAEDIALSPVQNPMEALQGRVSGLDIQRESGRAGSSPAVLLRGNRSLTASQNPLYIIDGIPTNINNLNPNDIESIDVLKDASSTAIYGSQGANGVIMITTKKAKAGKVQIDLNSYYGVNGFASFPKPLQGEAWLQYHRDRFFIENGVQPTALTDLGFTPAGIAAIEKGQWVDWVGEVLQTGSQQNHHLSFRGGSEKMQAYLSLGFIREKGIYQNDLSEVYNSRGGIELKAGNLLKTGFQSIVNYRKSTGTNSRVNKAYSVYPVGIPYDEAGNVNLRPIEGDPNVISLMANNYPGAYANQGRNFNLQFNPYVEFTPVKNVTLRSNFGAGLSSGRTGTFQGINSYNFLTEGKTDAEGNYETSMGYSYIWENFLTWKFNAGFDHEFTVTGLTSWANSKSEGTNIGGRGIDYEEFQFYNMSAYRTLYGISNSFSETSRMSFGGRINYAYKGKYLLQVTNRRDGASQLAEGNKWSSFPSASVAWRIIDEPFMLNTRSWLNDLKLRAGHGVSGLASIDPYSSLTGMTTRTSTANLSLGGGSVLPVYAPTAKIANADLTWERSANTNIGLEAAAFNNNITFTAEYYRTRTTGILWERRIPTSSGGADAKNPYEKMSNIGTSENRGWEFTIGSKNIHKKDFQWNTFATFTTAREQLVNIDLGKLTVDELVSEGLFMGQPVKDVYYGYKKTGVWQLGQEEEAAKYGAKPGDIKIATVEQVNANGEGDKGVHVYSTKDRMVVGNKIPDWFVGVQNTFRYKGFDLTVFINARYGQMLNAQVLGYWGTVAQPETYSTWRPDNPTNDFPRAGSTFSRTFESALMLVDGSYIKIKNVTLGYTLRENAGKRLGIGNLRVYGTAYNPLIFTRSHLLKNVDPENGGADSFPLFKQIVFGINLSL</sequence>
<name>A0A917ILG4_9BACT</name>
<reference evidence="10" key="1">
    <citation type="journal article" date="2014" name="Int. J. Syst. Evol. Microbiol.">
        <title>Complete genome sequence of Corynebacterium casei LMG S-19264T (=DSM 44701T), isolated from a smear-ripened cheese.</title>
        <authorList>
            <consortium name="US DOE Joint Genome Institute (JGI-PGF)"/>
            <person name="Walter F."/>
            <person name="Albersmeier A."/>
            <person name="Kalinowski J."/>
            <person name="Ruckert C."/>
        </authorList>
    </citation>
    <scope>NUCLEOTIDE SEQUENCE</scope>
    <source>
        <strain evidence="10">CGMCC 1.15290</strain>
    </source>
</reference>
<dbReference type="InterPro" id="IPR011662">
    <property type="entry name" value="Secretin/TonB_short_N"/>
</dbReference>
<evidence type="ECO:0000313" key="11">
    <source>
        <dbReference type="Proteomes" id="UP000627292"/>
    </source>
</evidence>
<evidence type="ECO:0000256" key="6">
    <source>
        <dbReference type="ARBA" id="ARBA00023237"/>
    </source>
</evidence>
<dbReference type="Gene3D" id="2.170.130.10">
    <property type="entry name" value="TonB-dependent receptor, plug domain"/>
    <property type="match status" value="1"/>
</dbReference>
<dbReference type="FunFam" id="2.170.130.10:FF:000008">
    <property type="entry name" value="SusC/RagA family TonB-linked outer membrane protein"/>
    <property type="match status" value="1"/>
</dbReference>
<dbReference type="AlphaFoldDB" id="A0A917ILG4"/>
<feature type="chain" id="PRO_5037702084" evidence="8">
    <location>
        <begin position="38"/>
        <end position="1124"/>
    </location>
</feature>
<reference evidence="10" key="2">
    <citation type="submission" date="2020-09" db="EMBL/GenBank/DDBJ databases">
        <authorList>
            <person name="Sun Q."/>
            <person name="Zhou Y."/>
        </authorList>
    </citation>
    <scope>NUCLEOTIDE SEQUENCE</scope>
    <source>
        <strain evidence="10">CGMCC 1.15290</strain>
    </source>
</reference>
<dbReference type="Pfam" id="PF07715">
    <property type="entry name" value="Plug"/>
    <property type="match status" value="1"/>
</dbReference>
<dbReference type="Pfam" id="PF13715">
    <property type="entry name" value="CarbopepD_reg_2"/>
    <property type="match status" value="1"/>
</dbReference>
<dbReference type="InterPro" id="IPR023996">
    <property type="entry name" value="TonB-dep_OMP_SusC/RagA"/>
</dbReference>
<feature type="signal peptide" evidence="8">
    <location>
        <begin position="1"/>
        <end position="37"/>
    </location>
</feature>
<evidence type="ECO:0000256" key="7">
    <source>
        <dbReference type="PROSITE-ProRule" id="PRU01360"/>
    </source>
</evidence>
<comment type="similarity">
    <text evidence="7">Belongs to the TonB-dependent receptor family.</text>
</comment>